<sequence>MARSKYDSIYKKLKDDVEVIKEQQDYSNMSLAFSHWFLKNQYNLSEQEIAESIIDGNGDYGIDAVIHNETDKSLEIFQFKFPSSSQTIKREIAQSEINKVIVGFNYLIDPADEITLEKASKEFIRIHDELKESEIYNFKINFVSFNQGVVDNVEMVNNFIRTTKRESGIDISYVDYNVQKVTNIYEKLQRQNSISIVLPYKQLQQSYSVGNIESYVGFVNASKLVEAIEDKMGVIFDENIRLHEMKSKVNDGIKKTSSSKEESQMFYFYNNGITFICDEANQSPSNLTIKLEGTSIVNGCQTVTTLYENYMSERLRDDVDLLVRITKISDYDERAKITQFLNSQNPIKESYFISNHTIVRDLQSKLAESNYYLERQINESSYKEKYEDEDIKKGKKIIKLDDVIQYYSGYYLDKFAALAKRNKNVLFSNDNIHEVLSDITAEKVIESYEIYAIISEVITAYRRQRRNKKNSEFAEIIGIKNEELENDEQTYLFVNTADILILNTCKHLKSRDSSKKDRDNVVEAIKIIIKLINEDKELKEMSPASLTKNQKIYTEINQYFMKDTRIAAKS</sequence>
<feature type="domain" description="Abortive phage infection protein C-terminal" evidence="1">
    <location>
        <begin position="236"/>
        <end position="562"/>
    </location>
</feature>
<organism evidence="3 5">
    <name type="scientific">Listeria booriae</name>
    <dbReference type="NCBI Taxonomy" id="1552123"/>
    <lineage>
        <taxon>Bacteria</taxon>
        <taxon>Bacillati</taxon>
        <taxon>Bacillota</taxon>
        <taxon>Bacilli</taxon>
        <taxon>Bacillales</taxon>
        <taxon>Listeriaceae</taxon>
        <taxon>Listeria</taxon>
    </lineage>
</organism>
<dbReference type="InterPro" id="IPR018891">
    <property type="entry name" value="AIPR_C"/>
</dbReference>
<name>A0A842ADU6_9LIST</name>
<evidence type="ECO:0000259" key="1">
    <source>
        <dbReference type="Pfam" id="PF10592"/>
    </source>
</evidence>
<proteinExistence type="predicted"/>
<evidence type="ECO:0000313" key="2">
    <source>
        <dbReference type="EMBL" id="MBC1402455.1"/>
    </source>
</evidence>
<protein>
    <recommendedName>
        <fullName evidence="1">Abortive phage infection protein C-terminal domain-containing protein</fullName>
    </recommendedName>
</protein>
<gene>
    <name evidence="2" type="ORF">HB836_12760</name>
    <name evidence="3" type="ORF">HB904_07485</name>
</gene>
<evidence type="ECO:0000313" key="3">
    <source>
        <dbReference type="EMBL" id="MBC1616023.1"/>
    </source>
</evidence>
<dbReference type="EMBL" id="JAARSH010000004">
    <property type="protein sequence ID" value="MBC1616023.1"/>
    <property type="molecule type" value="Genomic_DNA"/>
</dbReference>
<dbReference type="RefSeq" id="WP_185406464.1">
    <property type="nucleotide sequence ID" value="NZ_JAARPT010000007.1"/>
</dbReference>
<evidence type="ECO:0000313" key="5">
    <source>
        <dbReference type="Proteomes" id="UP000574104"/>
    </source>
</evidence>
<reference evidence="4 5" key="1">
    <citation type="submission" date="2020-03" db="EMBL/GenBank/DDBJ databases">
        <title>Soil Listeria distribution.</title>
        <authorList>
            <person name="Liao J."/>
            <person name="Wiedmann M."/>
        </authorList>
    </citation>
    <scope>NUCLEOTIDE SEQUENCE [LARGE SCALE GENOMIC DNA]</scope>
    <source>
        <strain evidence="3 5">FSL L7-1299</strain>
        <strain evidence="2 4">FSL L7-1658</strain>
    </source>
</reference>
<dbReference type="Proteomes" id="UP000574104">
    <property type="component" value="Unassembled WGS sequence"/>
</dbReference>
<dbReference type="Proteomes" id="UP000544413">
    <property type="component" value="Unassembled WGS sequence"/>
</dbReference>
<accession>A0A842ADU6</accession>
<comment type="caution">
    <text evidence="3">The sequence shown here is derived from an EMBL/GenBank/DDBJ whole genome shotgun (WGS) entry which is preliminary data.</text>
</comment>
<dbReference type="EMBL" id="JAARPT010000007">
    <property type="protein sequence ID" value="MBC1402455.1"/>
    <property type="molecule type" value="Genomic_DNA"/>
</dbReference>
<dbReference type="AlphaFoldDB" id="A0A842ADU6"/>
<dbReference type="Pfam" id="PF10592">
    <property type="entry name" value="AIPR"/>
    <property type="match status" value="1"/>
</dbReference>
<evidence type="ECO:0000313" key="4">
    <source>
        <dbReference type="Proteomes" id="UP000544413"/>
    </source>
</evidence>